<organism evidence="1 2">
    <name type="scientific">Anthostomella pinea</name>
    <dbReference type="NCBI Taxonomy" id="933095"/>
    <lineage>
        <taxon>Eukaryota</taxon>
        <taxon>Fungi</taxon>
        <taxon>Dikarya</taxon>
        <taxon>Ascomycota</taxon>
        <taxon>Pezizomycotina</taxon>
        <taxon>Sordariomycetes</taxon>
        <taxon>Xylariomycetidae</taxon>
        <taxon>Xylariales</taxon>
        <taxon>Xylariaceae</taxon>
        <taxon>Anthostomella</taxon>
    </lineage>
</organism>
<keyword evidence="2" id="KW-1185">Reference proteome</keyword>
<name>A0AAI8VTQ0_9PEZI</name>
<comment type="caution">
    <text evidence="1">The sequence shown here is derived from an EMBL/GenBank/DDBJ whole genome shotgun (WGS) entry which is preliminary data.</text>
</comment>
<dbReference type="AlphaFoldDB" id="A0AAI8VTQ0"/>
<evidence type="ECO:0000313" key="2">
    <source>
        <dbReference type="Proteomes" id="UP001295740"/>
    </source>
</evidence>
<protein>
    <submittedName>
        <fullName evidence="1">Uu.00g095390.m01.CDS01</fullName>
    </submittedName>
</protein>
<sequence>MALQKCSDELVEKSEAASKRLGFLLVFKTDEEYYRGIANGATPSNIEGWATMTPEYARALAKIWDKGSEPTQAEVDADPKEWKKLLESDFVLEE</sequence>
<gene>
    <name evidence="1" type="ORF">KHLLAP_LOCUS11038</name>
</gene>
<evidence type="ECO:0000313" key="1">
    <source>
        <dbReference type="EMBL" id="CAJ2510570.1"/>
    </source>
</evidence>
<dbReference type="Proteomes" id="UP001295740">
    <property type="component" value="Unassembled WGS sequence"/>
</dbReference>
<accession>A0AAI8VTQ0</accession>
<reference evidence="1" key="1">
    <citation type="submission" date="2023-10" db="EMBL/GenBank/DDBJ databases">
        <authorList>
            <person name="Hackl T."/>
        </authorList>
    </citation>
    <scope>NUCLEOTIDE SEQUENCE</scope>
</reference>
<dbReference type="EMBL" id="CAUWAG010000017">
    <property type="protein sequence ID" value="CAJ2510570.1"/>
    <property type="molecule type" value="Genomic_DNA"/>
</dbReference>
<proteinExistence type="predicted"/>